<dbReference type="OrthoDB" id="5962731at2759"/>
<comment type="caution">
    <text evidence="1">The sequence shown here is derived from an EMBL/GenBank/DDBJ whole genome shotgun (WGS) entry which is preliminary data.</text>
</comment>
<gene>
    <name evidence="1" type="ORF">PACLA_8A043830</name>
</gene>
<dbReference type="AlphaFoldDB" id="A0A6S7HAV5"/>
<sequence>MGNVEKTYNTWQYEFPINTSAGKKAFTAFGMERITGQVSKLDPKVLVKLFPEYDPETLQRKSTHVDVLLGCDYFGLHPKQEEARCGDNLSIMNGALGICLQGAHPDLIEETRYDTNLAKKIHDVNVKVETYKTRLDSHPEFHPNHTRECSVNVSSSYSHRKDESQIDNFINQEKNLPPKFLHNVVDVAEEHELKLIQENLEYDEVNQCWITSYPWLVDPQSLPDNYHTALATLERTERTLKKDDQWAKTYKRQMDDMVDRCVAKKLSSEEVKSWTGPVLYISHLAVVNPHSNSTPVRIVLNSSQTHKGVLLNACLAKGPDSYMNNLVGILLRWREERVRFI</sequence>
<evidence type="ECO:0000313" key="2">
    <source>
        <dbReference type="Proteomes" id="UP001152795"/>
    </source>
</evidence>
<name>A0A6S7HAV5_PARCT</name>
<reference evidence="1" key="1">
    <citation type="submission" date="2020-04" db="EMBL/GenBank/DDBJ databases">
        <authorList>
            <person name="Alioto T."/>
            <person name="Alioto T."/>
            <person name="Gomez Garrido J."/>
        </authorList>
    </citation>
    <scope>NUCLEOTIDE SEQUENCE</scope>
    <source>
        <strain evidence="1">A484AB</strain>
    </source>
</reference>
<proteinExistence type="predicted"/>
<dbReference type="EMBL" id="CACRXK020004055">
    <property type="protein sequence ID" value="CAB4001316.1"/>
    <property type="molecule type" value="Genomic_DNA"/>
</dbReference>
<accession>A0A6S7HAV5</accession>
<keyword evidence="2" id="KW-1185">Reference proteome</keyword>
<dbReference type="PANTHER" id="PTHR47331:SF5">
    <property type="entry name" value="RIBONUCLEASE H"/>
    <property type="match status" value="1"/>
</dbReference>
<evidence type="ECO:0000313" key="1">
    <source>
        <dbReference type="EMBL" id="CAB4001316.1"/>
    </source>
</evidence>
<protein>
    <submittedName>
        <fullName evidence="1">Uncharacterized protein</fullName>
    </submittedName>
</protein>
<dbReference type="PANTHER" id="PTHR47331">
    <property type="entry name" value="PHD-TYPE DOMAIN-CONTAINING PROTEIN"/>
    <property type="match status" value="1"/>
</dbReference>
<organism evidence="1 2">
    <name type="scientific">Paramuricea clavata</name>
    <name type="common">Red gorgonian</name>
    <name type="synonym">Violescent sea-whip</name>
    <dbReference type="NCBI Taxonomy" id="317549"/>
    <lineage>
        <taxon>Eukaryota</taxon>
        <taxon>Metazoa</taxon>
        <taxon>Cnidaria</taxon>
        <taxon>Anthozoa</taxon>
        <taxon>Octocorallia</taxon>
        <taxon>Malacalcyonacea</taxon>
        <taxon>Plexauridae</taxon>
        <taxon>Paramuricea</taxon>
    </lineage>
</organism>
<dbReference type="Proteomes" id="UP001152795">
    <property type="component" value="Unassembled WGS sequence"/>
</dbReference>